<dbReference type="Pfam" id="PF01126">
    <property type="entry name" value="Heme_oxygenase"/>
    <property type="match status" value="1"/>
</dbReference>
<dbReference type="GO" id="GO:0004392">
    <property type="term" value="F:heme oxygenase (decyclizing) activity"/>
    <property type="evidence" value="ECO:0007669"/>
    <property type="project" value="InterPro"/>
</dbReference>
<dbReference type="SUPFAM" id="SSF48613">
    <property type="entry name" value="Heme oxygenase-like"/>
    <property type="match status" value="1"/>
</dbReference>
<dbReference type="CDD" id="cd19166">
    <property type="entry name" value="HemeO-bac"/>
    <property type="match status" value="1"/>
</dbReference>
<dbReference type="eggNOG" id="COG3230">
    <property type="taxonomic scope" value="Bacteria"/>
</dbReference>
<organism evidence="1 2">
    <name type="scientific">Deinococcus peraridilitoris (strain DSM 19664 / LMG 22246 / CIP 109416 / KR-200)</name>
    <dbReference type="NCBI Taxonomy" id="937777"/>
    <lineage>
        <taxon>Bacteria</taxon>
        <taxon>Thermotogati</taxon>
        <taxon>Deinococcota</taxon>
        <taxon>Deinococci</taxon>
        <taxon>Deinococcales</taxon>
        <taxon>Deinococcaceae</taxon>
        <taxon>Deinococcus</taxon>
    </lineage>
</organism>
<dbReference type="Gene3D" id="1.20.910.10">
    <property type="entry name" value="Heme oxygenase-like"/>
    <property type="match status" value="1"/>
</dbReference>
<dbReference type="GO" id="GO:0006788">
    <property type="term" value="P:heme oxidation"/>
    <property type="evidence" value="ECO:0007669"/>
    <property type="project" value="InterPro"/>
</dbReference>
<name>L0A459_DEIPD</name>
<sequence>MILRRLKEHTQAQHERVEALVRVMDDPLTLQQYREVLGSMAGFYLPLEAQLSDLDLPQVFRFEARRKSALLRRDLQVLGLSQTAHAARAQLPALSTVAHALGCLYVLEGATLGGRIIARHVERQLQLTPENGAAFFASYGDTLGVMWKEFGAALSGYAAEHGGESEILQGAERTFGALERWLRRTETAPA</sequence>
<dbReference type="OrthoDB" id="114943at2"/>
<dbReference type="HOGENOM" id="CLU_085041_3_0_0"/>
<dbReference type="InterPro" id="IPR016084">
    <property type="entry name" value="Haem_Oase-like_multi-hlx"/>
</dbReference>
<dbReference type="EMBL" id="CP003382">
    <property type="protein sequence ID" value="AFZ68214.1"/>
    <property type="molecule type" value="Genomic_DNA"/>
</dbReference>
<dbReference type="AlphaFoldDB" id="L0A459"/>
<dbReference type="Proteomes" id="UP000010467">
    <property type="component" value="Chromosome"/>
</dbReference>
<evidence type="ECO:0000313" key="2">
    <source>
        <dbReference type="Proteomes" id="UP000010467"/>
    </source>
</evidence>
<evidence type="ECO:0000313" key="1">
    <source>
        <dbReference type="EMBL" id="AFZ68214.1"/>
    </source>
</evidence>
<accession>L0A459</accession>
<keyword evidence="2" id="KW-1185">Reference proteome</keyword>
<dbReference type="RefSeq" id="WP_015236516.1">
    <property type="nucleotide sequence ID" value="NC_019793.1"/>
</dbReference>
<dbReference type="PATRIC" id="fig|937777.3.peg.2764"/>
<dbReference type="STRING" id="937777.Deipe_2750"/>
<dbReference type="KEGG" id="dpd:Deipe_2750"/>
<dbReference type="InterPro" id="IPR016053">
    <property type="entry name" value="Haem_Oase-like"/>
</dbReference>
<proteinExistence type="predicted"/>
<protein>
    <submittedName>
        <fullName evidence="1">Heme oxygenase</fullName>
    </submittedName>
</protein>
<gene>
    <name evidence="1" type="ordered locus">Deipe_2750</name>
</gene>
<reference evidence="2" key="1">
    <citation type="submission" date="2012-03" db="EMBL/GenBank/DDBJ databases">
        <title>Complete sequence of chromosome of Deinococcus peraridilitoris DSM 19664.</title>
        <authorList>
            <person name="Lucas S."/>
            <person name="Copeland A."/>
            <person name="Lapidus A."/>
            <person name="Glavina del Rio T."/>
            <person name="Dalin E."/>
            <person name="Tice H."/>
            <person name="Bruce D."/>
            <person name="Goodwin L."/>
            <person name="Pitluck S."/>
            <person name="Peters L."/>
            <person name="Mikhailova N."/>
            <person name="Lu M."/>
            <person name="Kyrpides N."/>
            <person name="Mavromatis K."/>
            <person name="Ivanova N."/>
            <person name="Brettin T."/>
            <person name="Detter J.C."/>
            <person name="Han C."/>
            <person name="Larimer F."/>
            <person name="Land M."/>
            <person name="Hauser L."/>
            <person name="Markowitz V."/>
            <person name="Cheng J.-F."/>
            <person name="Hugenholtz P."/>
            <person name="Woyke T."/>
            <person name="Wu D."/>
            <person name="Pukall R."/>
            <person name="Steenblock K."/>
            <person name="Brambilla E."/>
            <person name="Klenk H.-P."/>
            <person name="Eisen J.A."/>
        </authorList>
    </citation>
    <scope>NUCLEOTIDE SEQUENCE [LARGE SCALE GENOMIC DNA]</scope>
    <source>
        <strain evidence="2">DSM 19664 / LMG 22246 / CIP 109416 / KR-200</strain>
    </source>
</reference>